<dbReference type="EMBL" id="MHTH01000005">
    <property type="protein sequence ID" value="OHA59132.1"/>
    <property type="molecule type" value="Genomic_DNA"/>
</dbReference>
<dbReference type="InterPro" id="IPR018966">
    <property type="entry name" value="VTC_domain"/>
</dbReference>
<proteinExistence type="predicted"/>
<dbReference type="STRING" id="1802436.A2370_03025"/>
<evidence type="ECO:0000313" key="2">
    <source>
        <dbReference type="EMBL" id="OHA59132.1"/>
    </source>
</evidence>
<dbReference type="InterPro" id="IPR042267">
    <property type="entry name" value="VTC_sf"/>
</dbReference>
<dbReference type="Gene3D" id="3.20.100.30">
    <property type="entry name" value="VTC, catalytic tunnel domain"/>
    <property type="match status" value="1"/>
</dbReference>
<dbReference type="Proteomes" id="UP000176222">
    <property type="component" value="Unassembled WGS sequence"/>
</dbReference>
<accession>A0A1G2QGK4</accession>
<sequence length="256" mass="30653">MSESNSDKSYLAKRFEFKYLVSPMRALLLERYLEKIGLKLDNFSQNGSYQVHSIYFETPFLDDYRDKDGSYLTRKKMRVRWYEEHNQVPEKAWLEIKNKRNQLISKERVKISAEAYRLLVERGEVLHLISDSSIVTKDKPTISRFCRLYLRGHYHPYVLVTYKRTAYLGDYLMPIRITFDRDIHATWTNDLFRNSEAGLTPIRNDNAVVMEVKFNGQMPWWFTNMLKMFNLRRDTFSKYANSVDAVHNRYQIPISR</sequence>
<dbReference type="CDD" id="cd07750">
    <property type="entry name" value="PolyPPase_VTC_like"/>
    <property type="match status" value="1"/>
</dbReference>
<dbReference type="GO" id="GO:0006799">
    <property type="term" value="P:polyphosphate biosynthetic process"/>
    <property type="evidence" value="ECO:0007669"/>
    <property type="project" value="UniProtKB-ARBA"/>
</dbReference>
<reference evidence="2 3" key="1">
    <citation type="journal article" date="2016" name="Nat. Commun.">
        <title>Thousands of microbial genomes shed light on interconnected biogeochemical processes in an aquifer system.</title>
        <authorList>
            <person name="Anantharaman K."/>
            <person name="Brown C.T."/>
            <person name="Hug L.A."/>
            <person name="Sharon I."/>
            <person name="Castelle C.J."/>
            <person name="Probst A.J."/>
            <person name="Thomas B.C."/>
            <person name="Singh A."/>
            <person name="Wilkins M.J."/>
            <person name="Karaoz U."/>
            <person name="Brodie E.L."/>
            <person name="Williams K.H."/>
            <person name="Hubbard S.S."/>
            <person name="Banfield J.F."/>
        </authorList>
    </citation>
    <scope>NUCLEOTIDE SEQUENCE [LARGE SCALE GENOMIC DNA]</scope>
</reference>
<evidence type="ECO:0000259" key="1">
    <source>
        <dbReference type="Pfam" id="PF09359"/>
    </source>
</evidence>
<name>A0A1G2QGK4_9BACT</name>
<dbReference type="Pfam" id="PF09359">
    <property type="entry name" value="VTC"/>
    <property type="match status" value="1"/>
</dbReference>
<protein>
    <recommendedName>
        <fullName evidence="1">VTC domain-containing protein</fullName>
    </recommendedName>
</protein>
<evidence type="ECO:0000313" key="3">
    <source>
        <dbReference type="Proteomes" id="UP000176222"/>
    </source>
</evidence>
<organism evidence="2 3">
    <name type="scientific">Candidatus Vogelbacteria bacterium RIFOXYB1_FULL_42_16</name>
    <dbReference type="NCBI Taxonomy" id="1802436"/>
    <lineage>
        <taxon>Bacteria</taxon>
        <taxon>Candidatus Vogeliibacteriota</taxon>
    </lineage>
</organism>
<comment type="caution">
    <text evidence="2">The sequence shown here is derived from an EMBL/GenBank/DDBJ whole genome shotgun (WGS) entry which is preliminary data.</text>
</comment>
<gene>
    <name evidence="2" type="ORF">A2370_03025</name>
</gene>
<dbReference type="AlphaFoldDB" id="A0A1G2QGK4"/>
<feature type="domain" description="VTC" evidence="1">
    <location>
        <begin position="13"/>
        <end position="247"/>
    </location>
</feature>